<name>A0A840SCH8_9SPIR</name>
<sequence length="237" mass="26823">MAKDNFEENALKEGISLFNRGNFSAALTFFLSLPDDEGIDSVELSYYLGLCYSKLKRYDDALAYLEQVVTSAHGRSPAEIDEGRILQCRYILAVIYCLTGREKLADFELKKLLETGYNRDKVYSSLAYISWERGESDQAVEYYEKSLLENEANPTALNGLGYVLAVEGKELTKALSCCKKALDMEPENAACLDSLGYVYLRMGLYSEARKFLERAYSKRPDSSIIEEHLRELQAGEE</sequence>
<evidence type="ECO:0000313" key="4">
    <source>
        <dbReference type="Proteomes" id="UP000578697"/>
    </source>
</evidence>
<dbReference type="EMBL" id="CP031517">
    <property type="protein sequence ID" value="QOS41213.1"/>
    <property type="molecule type" value="Genomic_DNA"/>
</dbReference>
<dbReference type="Pfam" id="PF13424">
    <property type="entry name" value="TPR_12"/>
    <property type="match status" value="1"/>
</dbReference>
<dbReference type="Proteomes" id="UP000578697">
    <property type="component" value="Unassembled WGS sequence"/>
</dbReference>
<dbReference type="RefSeq" id="WP_184651903.1">
    <property type="nucleotide sequence ID" value="NZ_JACHFR010000001.1"/>
</dbReference>
<feature type="repeat" description="TPR" evidence="1">
    <location>
        <begin position="189"/>
        <end position="222"/>
    </location>
</feature>
<proteinExistence type="predicted"/>
<accession>A0A840SCH8</accession>
<dbReference type="PROSITE" id="PS50005">
    <property type="entry name" value="TPR"/>
    <property type="match status" value="2"/>
</dbReference>
<evidence type="ECO:0000313" key="3">
    <source>
        <dbReference type="EMBL" id="QOS41213.1"/>
    </source>
</evidence>
<dbReference type="SUPFAM" id="SSF48452">
    <property type="entry name" value="TPR-like"/>
    <property type="match status" value="1"/>
</dbReference>
<dbReference type="SMART" id="SM00028">
    <property type="entry name" value="TPR"/>
    <property type="match status" value="4"/>
</dbReference>
<evidence type="ECO:0000256" key="1">
    <source>
        <dbReference type="PROSITE-ProRule" id="PRU00339"/>
    </source>
</evidence>
<evidence type="ECO:0000313" key="5">
    <source>
        <dbReference type="Proteomes" id="UP000593591"/>
    </source>
</evidence>
<dbReference type="Pfam" id="PF13174">
    <property type="entry name" value="TPR_6"/>
    <property type="match status" value="1"/>
</dbReference>
<dbReference type="Gene3D" id="1.25.40.10">
    <property type="entry name" value="Tetratricopeptide repeat domain"/>
    <property type="match status" value="2"/>
</dbReference>
<dbReference type="PANTHER" id="PTHR12558">
    <property type="entry name" value="CELL DIVISION CYCLE 16,23,27"/>
    <property type="match status" value="1"/>
</dbReference>
<keyword evidence="1" id="KW-0802">TPR repeat</keyword>
<dbReference type="EMBL" id="JACHFR010000001">
    <property type="protein sequence ID" value="MBB5218485.1"/>
    <property type="molecule type" value="Genomic_DNA"/>
</dbReference>
<dbReference type="PANTHER" id="PTHR12558:SF13">
    <property type="entry name" value="CELL DIVISION CYCLE PROTEIN 27 HOMOLOG"/>
    <property type="match status" value="1"/>
</dbReference>
<reference evidence="3 5" key="1">
    <citation type="submission" date="2018-08" db="EMBL/GenBank/DDBJ databases">
        <title>The first complete genome of Treponema rectale (CHPAT), a commensal spirochete of the bovine rectum.</title>
        <authorList>
            <person name="Staton G.J."/>
            <person name="Clegg S.R."/>
            <person name="Carter S.D."/>
            <person name="Radford A.D."/>
            <person name="Darby A."/>
            <person name="Hall N."/>
            <person name="Birtles R.J."/>
            <person name="Evans N.J."/>
        </authorList>
    </citation>
    <scope>NUCLEOTIDE SEQUENCE [LARGE SCALE GENOMIC DNA]</scope>
    <source>
        <strain evidence="3 5">CHPA</strain>
    </source>
</reference>
<organism evidence="2 4">
    <name type="scientific">Treponema rectale</name>
    <dbReference type="NCBI Taxonomy" id="744512"/>
    <lineage>
        <taxon>Bacteria</taxon>
        <taxon>Pseudomonadati</taxon>
        <taxon>Spirochaetota</taxon>
        <taxon>Spirochaetia</taxon>
        <taxon>Spirochaetales</taxon>
        <taxon>Treponemataceae</taxon>
        <taxon>Treponema</taxon>
    </lineage>
</organism>
<reference evidence="2 4" key="2">
    <citation type="submission" date="2020-08" db="EMBL/GenBank/DDBJ databases">
        <title>Genomic Encyclopedia of Type Strains, Phase IV (KMG-IV): sequencing the most valuable type-strain genomes for metagenomic binning, comparative biology and taxonomic classification.</title>
        <authorList>
            <person name="Goeker M."/>
        </authorList>
    </citation>
    <scope>NUCLEOTIDE SEQUENCE [LARGE SCALE GENOMIC DNA]</scope>
    <source>
        <strain evidence="2 4">DSM 103679</strain>
    </source>
</reference>
<evidence type="ECO:0000313" key="2">
    <source>
        <dbReference type="EMBL" id="MBB5218485.1"/>
    </source>
</evidence>
<dbReference type="InterPro" id="IPR011990">
    <property type="entry name" value="TPR-like_helical_dom_sf"/>
</dbReference>
<dbReference type="KEGG" id="trc:DYE49_04915"/>
<feature type="repeat" description="TPR" evidence="1">
    <location>
        <begin position="120"/>
        <end position="153"/>
    </location>
</feature>
<keyword evidence="4" id="KW-1185">Reference proteome</keyword>
<dbReference type="Pfam" id="PF13181">
    <property type="entry name" value="TPR_8"/>
    <property type="match status" value="1"/>
</dbReference>
<dbReference type="Proteomes" id="UP000593591">
    <property type="component" value="Chromosome"/>
</dbReference>
<protein>
    <submittedName>
        <fullName evidence="2">Tetratricopeptide (TPR) repeat protein</fullName>
    </submittedName>
</protein>
<dbReference type="InterPro" id="IPR019734">
    <property type="entry name" value="TPR_rpt"/>
</dbReference>
<gene>
    <name evidence="3" type="ORF">DYE49_04915</name>
    <name evidence="2" type="ORF">HNP77_000829</name>
</gene>
<dbReference type="AlphaFoldDB" id="A0A840SCH8"/>